<dbReference type="Pfam" id="PF13304">
    <property type="entry name" value="AAA_21"/>
    <property type="match status" value="1"/>
</dbReference>
<proteinExistence type="predicted"/>
<dbReference type="EMBL" id="PNCJ01000061">
    <property type="protein sequence ID" value="TMP30634.1"/>
    <property type="molecule type" value="Genomic_DNA"/>
</dbReference>
<reference evidence="4" key="2">
    <citation type="submission" date="2019-06" db="EMBL/GenBank/DDBJ databases">
        <title>Co-occurence of chitin degradation, pigmentation and bioactivity in marine Pseudoalteromonas.</title>
        <authorList>
            <person name="Sonnenschein E.C."/>
            <person name="Bech P.K."/>
        </authorList>
    </citation>
    <scope>NUCLEOTIDE SEQUENCE [LARGE SCALE GENOMIC DNA]</scope>
    <source>
        <strain evidence="4">S2599</strain>
    </source>
</reference>
<dbReference type="InterPro" id="IPR003959">
    <property type="entry name" value="ATPase_AAA_core"/>
</dbReference>
<sequence>MELSIRKFEIFGLYEERNVSIDFDSNTKIIVAENGYGKTTVLNAFYSVLAGDLDRLRKMPFSKIAVTFNEGEPIELTKESLSFDLSKARNSGVYHHLRSNLSEQTVYTLIQLSLTLNWSDLRKLPIYIQSLKKLDASPNNLRHWLKMLVVDLGDNMPDMDGVKDVFSRIKSEFSLNLLYLPTYRRVEEDLQTLGMNDDIEIKDDHQINFGMSDVRRRIKTITSEILSSSVEWFSIVNGEMIAQLVEGFKVDEEMYISVSNLDAIKIVLDRIGENIPARNKEQIIELVNTGKILEGHDDLVYFLANLVKVYEQQKDNDSAIQEFTNVCNEYLVDKKIQYNESNVTISVVRVKNNKPVDWENLSSGEKQIVSLFARLYLDRSEDLAIFFDEPELSLSIEWQRKLLPHILNSKKCKFLFCTTHSPFIFDNELDSSASDLAVYVEEL</sequence>
<dbReference type="AlphaFoldDB" id="A0A5S3WRL8"/>
<evidence type="ECO:0000259" key="1">
    <source>
        <dbReference type="Pfam" id="PF13304"/>
    </source>
</evidence>
<dbReference type="InterPro" id="IPR027417">
    <property type="entry name" value="P-loop_NTPase"/>
</dbReference>
<dbReference type="Pfam" id="PF13476">
    <property type="entry name" value="AAA_23"/>
    <property type="match status" value="1"/>
</dbReference>
<protein>
    <submittedName>
        <fullName evidence="3">ATP-binding protein</fullName>
    </submittedName>
</protein>
<evidence type="ECO:0000313" key="4">
    <source>
        <dbReference type="Proteomes" id="UP000306719"/>
    </source>
</evidence>
<dbReference type="PANTHER" id="PTHR43581">
    <property type="entry name" value="ATP/GTP PHOSPHATASE"/>
    <property type="match status" value="1"/>
</dbReference>
<evidence type="ECO:0000313" key="3">
    <source>
        <dbReference type="EMBL" id="TMP30634.1"/>
    </source>
</evidence>
<dbReference type="InterPro" id="IPR051396">
    <property type="entry name" value="Bact_Antivir_Def_Nuclease"/>
</dbReference>
<dbReference type="SUPFAM" id="SSF52540">
    <property type="entry name" value="P-loop containing nucleoside triphosphate hydrolases"/>
    <property type="match status" value="1"/>
</dbReference>
<gene>
    <name evidence="3" type="ORF">CWB98_23220</name>
</gene>
<dbReference type="GO" id="GO:0005524">
    <property type="term" value="F:ATP binding"/>
    <property type="evidence" value="ECO:0007669"/>
    <property type="project" value="UniProtKB-KW"/>
</dbReference>
<organism evidence="3 4">
    <name type="scientific">Pseudoalteromonas rubra</name>
    <dbReference type="NCBI Taxonomy" id="43658"/>
    <lineage>
        <taxon>Bacteria</taxon>
        <taxon>Pseudomonadati</taxon>
        <taxon>Pseudomonadota</taxon>
        <taxon>Gammaproteobacteria</taxon>
        <taxon>Alteromonadales</taxon>
        <taxon>Pseudoalteromonadaceae</taxon>
        <taxon>Pseudoalteromonas</taxon>
    </lineage>
</organism>
<dbReference type="RefSeq" id="WP_138546929.1">
    <property type="nucleotide sequence ID" value="NZ_PNCJ01000061.1"/>
</dbReference>
<dbReference type="GO" id="GO:0006302">
    <property type="term" value="P:double-strand break repair"/>
    <property type="evidence" value="ECO:0007669"/>
    <property type="project" value="InterPro"/>
</dbReference>
<dbReference type="InterPro" id="IPR038729">
    <property type="entry name" value="Rad50/SbcC_AAA"/>
</dbReference>
<keyword evidence="3" id="KW-0067">ATP-binding</keyword>
<dbReference type="GO" id="GO:0016887">
    <property type="term" value="F:ATP hydrolysis activity"/>
    <property type="evidence" value="ECO:0007669"/>
    <property type="project" value="InterPro"/>
</dbReference>
<keyword evidence="3" id="KW-0547">Nucleotide-binding</keyword>
<dbReference type="OrthoDB" id="9815944at2"/>
<dbReference type="Gene3D" id="3.40.50.300">
    <property type="entry name" value="P-loop containing nucleotide triphosphate hydrolases"/>
    <property type="match status" value="1"/>
</dbReference>
<feature type="domain" description="Rad50/SbcC-type AAA" evidence="2">
    <location>
        <begin position="3"/>
        <end position="103"/>
    </location>
</feature>
<accession>A0A5S3WRL8</accession>
<dbReference type="PANTHER" id="PTHR43581:SF2">
    <property type="entry name" value="EXCINUCLEASE ATPASE SUBUNIT"/>
    <property type="match status" value="1"/>
</dbReference>
<feature type="domain" description="ATPase AAA-type core" evidence="1">
    <location>
        <begin position="348"/>
        <end position="426"/>
    </location>
</feature>
<name>A0A5S3WRL8_9GAMM</name>
<evidence type="ECO:0000259" key="2">
    <source>
        <dbReference type="Pfam" id="PF13476"/>
    </source>
</evidence>
<dbReference type="Proteomes" id="UP000306719">
    <property type="component" value="Unassembled WGS sequence"/>
</dbReference>
<comment type="caution">
    <text evidence="3">The sequence shown here is derived from an EMBL/GenBank/DDBJ whole genome shotgun (WGS) entry which is preliminary data.</text>
</comment>
<reference evidence="3 4" key="1">
    <citation type="submission" date="2018-01" db="EMBL/GenBank/DDBJ databases">
        <authorList>
            <person name="Paulsen S."/>
            <person name="Gram L.K."/>
        </authorList>
    </citation>
    <scope>NUCLEOTIDE SEQUENCE [LARGE SCALE GENOMIC DNA]</scope>
    <source>
        <strain evidence="3 4">S2599</strain>
    </source>
</reference>